<protein>
    <recommendedName>
        <fullName evidence="3">Copia protein</fullName>
    </recommendedName>
</protein>
<dbReference type="PANTHER" id="PTHR11439">
    <property type="entry name" value="GAG-POL-RELATED RETROTRANSPOSON"/>
    <property type="match status" value="1"/>
</dbReference>
<feature type="region of interest" description="Disordered" evidence="1">
    <location>
        <begin position="321"/>
        <end position="342"/>
    </location>
</feature>
<name>A5BZR0_VITVI</name>
<dbReference type="AlphaFoldDB" id="A5BZR0"/>
<evidence type="ECO:0008006" key="3">
    <source>
        <dbReference type="Google" id="ProtNLM"/>
    </source>
</evidence>
<gene>
    <name evidence="2" type="ORF">VITISV_023671</name>
</gene>
<evidence type="ECO:0000313" key="2">
    <source>
        <dbReference type="EMBL" id="CAN64043.1"/>
    </source>
</evidence>
<accession>A5BZR0</accession>
<feature type="region of interest" description="Disordered" evidence="1">
    <location>
        <begin position="190"/>
        <end position="220"/>
    </location>
</feature>
<feature type="compositionally biased region" description="Polar residues" evidence="1">
    <location>
        <begin position="190"/>
        <end position="202"/>
    </location>
</feature>
<sequence>MAQTIQLGSYGLVPPRSICDMMSISYRGLGNNNRGKVLWKLAYLALMWVVWEMSGSLRIRRDPQRSSSPSHHPKSTQLAKNSELIVYSRRKKIEESIEQQTLPKQIQEFDPNSRLIEISPGNTSCTSASIEISNDDLNHPIALRKDDIILTRDYEEEISKRKDFLAKEFEIKDLVNLKYFLGMEVAQSRKGNSVHEQSNQRTHGGYASNPKMPKDDTNEGPILQEDGNLVTWQSKKQFIVSRSSAKYKFRAMAQGMFEGIWLTRTLRELRISIEKPMKMFCDKQSAISIAKNLVHHDRTKPMEIDHHFIKEKIEEGINSASIHTNMPSNSKYPHQSSTKDQL</sequence>
<reference evidence="2" key="1">
    <citation type="journal article" date="2007" name="PLoS ONE">
        <title>The first genome sequence of an elite grapevine cultivar (Pinot noir Vitis vinifera L.): coping with a highly heterozygous genome.</title>
        <authorList>
            <person name="Velasco R."/>
            <person name="Zharkikh A."/>
            <person name="Troggio M."/>
            <person name="Cartwright D.A."/>
            <person name="Cestaro A."/>
            <person name="Pruss D."/>
            <person name="Pindo M."/>
            <person name="FitzGerald L.M."/>
            <person name="Vezzulli S."/>
            <person name="Reid J."/>
            <person name="Malacarne G."/>
            <person name="Iliev D."/>
            <person name="Coppola G."/>
            <person name="Wardell B."/>
            <person name="Micheletti D."/>
            <person name="Macalma T."/>
            <person name="Facci M."/>
            <person name="Mitchell J.T."/>
            <person name="Perazzolli M."/>
            <person name="Eldredge G."/>
            <person name="Gatto P."/>
            <person name="Oyzerski R."/>
            <person name="Moretto M."/>
            <person name="Gutin N."/>
            <person name="Stefanini M."/>
            <person name="Chen Y."/>
            <person name="Segala C."/>
            <person name="Davenport C."/>
            <person name="Dematte L."/>
            <person name="Mraz A."/>
            <person name="Battilana J."/>
            <person name="Stormo K."/>
            <person name="Costa F."/>
            <person name="Tao Q."/>
            <person name="Si-Ammour A."/>
            <person name="Harkins T."/>
            <person name="Lackey A."/>
            <person name="Perbost C."/>
            <person name="Taillon B."/>
            <person name="Stella A."/>
            <person name="Solovyev V."/>
            <person name="Fawcett J.A."/>
            <person name="Sterck L."/>
            <person name="Vandepoele K."/>
            <person name="Grando S.M."/>
            <person name="Toppo S."/>
            <person name="Moser C."/>
            <person name="Lanchbury J."/>
            <person name="Bogden R."/>
            <person name="Skolnick M."/>
            <person name="Sgaramella V."/>
            <person name="Bhatnagar S.K."/>
            <person name="Fontana P."/>
            <person name="Gutin A."/>
            <person name="Van de Peer Y."/>
            <person name="Salamini F."/>
            <person name="Viola R."/>
        </authorList>
    </citation>
    <scope>NUCLEOTIDE SEQUENCE</scope>
</reference>
<dbReference type="PANTHER" id="PTHR11439:SF486">
    <property type="entry name" value="RLK (RECEPTOR-LIKE KINASE) PROTEIN, PUTATIVE-RELATED"/>
    <property type="match status" value="1"/>
</dbReference>
<evidence type="ECO:0000256" key="1">
    <source>
        <dbReference type="SAM" id="MobiDB-lite"/>
    </source>
</evidence>
<dbReference type="EMBL" id="AM477022">
    <property type="protein sequence ID" value="CAN64043.1"/>
    <property type="molecule type" value="Genomic_DNA"/>
</dbReference>
<proteinExistence type="predicted"/>
<organism evidence="2">
    <name type="scientific">Vitis vinifera</name>
    <name type="common">Grape</name>
    <dbReference type="NCBI Taxonomy" id="29760"/>
    <lineage>
        <taxon>Eukaryota</taxon>
        <taxon>Viridiplantae</taxon>
        <taxon>Streptophyta</taxon>
        <taxon>Embryophyta</taxon>
        <taxon>Tracheophyta</taxon>
        <taxon>Spermatophyta</taxon>
        <taxon>Magnoliopsida</taxon>
        <taxon>eudicotyledons</taxon>
        <taxon>Gunneridae</taxon>
        <taxon>Pentapetalae</taxon>
        <taxon>rosids</taxon>
        <taxon>Vitales</taxon>
        <taxon>Vitaceae</taxon>
        <taxon>Viteae</taxon>
        <taxon>Vitis</taxon>
    </lineage>
</organism>
<dbReference type="CDD" id="cd09272">
    <property type="entry name" value="RNase_HI_RT_Ty1"/>
    <property type="match status" value="1"/>
</dbReference>